<evidence type="ECO:0000313" key="5">
    <source>
        <dbReference type="EMBL" id="KAK8863186.1"/>
    </source>
</evidence>
<name>A0ABR2IHW9_9PEZI</name>
<evidence type="ECO:0000259" key="4">
    <source>
        <dbReference type="PROSITE" id="PS50103"/>
    </source>
</evidence>
<keyword evidence="1" id="KW-0863">Zinc-finger</keyword>
<feature type="zinc finger region" description="C3H1-type" evidence="1">
    <location>
        <begin position="395"/>
        <end position="418"/>
    </location>
</feature>
<dbReference type="InterPro" id="IPR000571">
    <property type="entry name" value="Znf_CCCH"/>
</dbReference>
<feature type="region of interest" description="Disordered" evidence="3">
    <location>
        <begin position="295"/>
        <end position="316"/>
    </location>
</feature>
<evidence type="ECO:0000256" key="2">
    <source>
        <dbReference type="SAM" id="Coils"/>
    </source>
</evidence>
<protein>
    <submittedName>
        <fullName evidence="5">C-x8-C-x5-C-x3-H type zinc finger protein</fullName>
    </submittedName>
</protein>
<comment type="caution">
    <text evidence="5">The sequence shown here is derived from an EMBL/GenBank/DDBJ whole genome shotgun (WGS) entry which is preliminary data.</text>
</comment>
<keyword evidence="2" id="KW-0175">Coiled coil</keyword>
<dbReference type="PANTHER" id="PTHR37543:SF1">
    <property type="entry name" value="CCCH ZINC FINGER DNA BINDING PROTEIN (AFU_ORTHOLOGUE AFUA_5G12760)"/>
    <property type="match status" value="1"/>
</dbReference>
<gene>
    <name evidence="5" type="ORF">PGQ11_009421</name>
</gene>
<accession>A0ABR2IHW9</accession>
<dbReference type="InterPro" id="IPR057654">
    <property type="entry name" value="Znf-CCCH_tandem"/>
</dbReference>
<dbReference type="Pfam" id="PF25540">
    <property type="entry name" value="DUF7923"/>
    <property type="match status" value="1"/>
</dbReference>
<sequence length="480" mass="54422">MATNPQDVAVKFDPVAAKLFAKGFNTLDESRNKFISHLDRNAERIKALEEDAHALGKKSTKDNLELSRLQSERETCLERCSALEEENSRLKTENEDLKNAIHDGTIEDPFVAVVVDGDGAIFTDELLKDPILAVNRFKASIRAQIREIPSLPVGIPIVVRIYANLQGLAKTMNANGIITHNQMLEFVSQFNFECDYFDFVDVGTIKEAADSKIRSEWSNNMFRAIFNHYYTNKQCRRIFLAGITHDSGYQHVLKDKGDRITLVESYPAREEFKGFGLPITSFPGVFRAEVLPNSAAPKAKRQSQPQAPPPPLQTTQMEDTDATFVHDDNNSGSVNVVSPDPEHIMVKELLADKNCRRIWYNTDEFRLDSFVKYPTDHGSFKSIQKHSRELGFPGLCNGHYLGGGCHRGLSCRFDHSWILEDNELATLRYQARQIKCQVLCVDFGCWKSHNCPDRKCQQDCTYGWEMHLTGGPKSKGRKRR</sequence>
<dbReference type="Proteomes" id="UP001390339">
    <property type="component" value="Unassembled WGS sequence"/>
</dbReference>
<dbReference type="Pfam" id="PF25543">
    <property type="entry name" value="zf-CCCH_tandem"/>
    <property type="match status" value="1"/>
</dbReference>
<feature type="domain" description="C3H1-type" evidence="4">
    <location>
        <begin position="395"/>
        <end position="418"/>
    </location>
</feature>
<feature type="coiled-coil region" evidence="2">
    <location>
        <begin position="38"/>
        <end position="103"/>
    </location>
</feature>
<evidence type="ECO:0000256" key="1">
    <source>
        <dbReference type="PROSITE-ProRule" id="PRU00723"/>
    </source>
</evidence>
<proteinExistence type="predicted"/>
<keyword evidence="6" id="KW-1185">Reference proteome</keyword>
<keyword evidence="1" id="KW-0479">Metal-binding</keyword>
<evidence type="ECO:0000256" key="3">
    <source>
        <dbReference type="SAM" id="MobiDB-lite"/>
    </source>
</evidence>
<dbReference type="PANTHER" id="PTHR37543">
    <property type="entry name" value="CCCH ZINC FINGER DNA BINDING PROTEIN (AFU_ORTHOLOGUE AFUA_5G12760)"/>
    <property type="match status" value="1"/>
</dbReference>
<reference evidence="5 6" key="1">
    <citation type="journal article" date="2024" name="IMA Fungus">
        <title>Apiospora arundinis, a panoply of carbohydrate-active enzymes and secondary metabolites.</title>
        <authorList>
            <person name="Sorensen T."/>
            <person name="Petersen C."/>
            <person name="Muurmann A.T."/>
            <person name="Christiansen J.V."/>
            <person name="Brundto M.L."/>
            <person name="Overgaard C.K."/>
            <person name="Boysen A.T."/>
            <person name="Wollenberg R.D."/>
            <person name="Larsen T.O."/>
            <person name="Sorensen J.L."/>
            <person name="Nielsen K.L."/>
            <person name="Sondergaard T.E."/>
        </authorList>
    </citation>
    <scope>NUCLEOTIDE SEQUENCE [LARGE SCALE GENOMIC DNA]</scope>
    <source>
        <strain evidence="5 6">AAU 773</strain>
    </source>
</reference>
<dbReference type="EMBL" id="JAPCWZ010000005">
    <property type="protein sequence ID" value="KAK8863186.1"/>
    <property type="molecule type" value="Genomic_DNA"/>
</dbReference>
<keyword evidence="1" id="KW-0862">Zinc</keyword>
<dbReference type="PROSITE" id="PS50103">
    <property type="entry name" value="ZF_C3H1"/>
    <property type="match status" value="1"/>
</dbReference>
<evidence type="ECO:0000313" key="6">
    <source>
        <dbReference type="Proteomes" id="UP001390339"/>
    </source>
</evidence>
<organism evidence="5 6">
    <name type="scientific">Apiospora arundinis</name>
    <dbReference type="NCBI Taxonomy" id="335852"/>
    <lineage>
        <taxon>Eukaryota</taxon>
        <taxon>Fungi</taxon>
        <taxon>Dikarya</taxon>
        <taxon>Ascomycota</taxon>
        <taxon>Pezizomycotina</taxon>
        <taxon>Sordariomycetes</taxon>
        <taxon>Xylariomycetidae</taxon>
        <taxon>Amphisphaeriales</taxon>
        <taxon>Apiosporaceae</taxon>
        <taxon>Apiospora</taxon>
    </lineage>
</organism>
<dbReference type="InterPro" id="IPR057683">
    <property type="entry name" value="DUF7923"/>
</dbReference>